<reference evidence="4" key="2">
    <citation type="submission" date="2016-04" db="EMBL/GenBank/DDBJ databases">
        <title>First Complete Genome Sequence of a Subdivision 6 Acidobacterium.</title>
        <authorList>
            <person name="Huang S."/>
            <person name="Vieira S."/>
            <person name="Bunk B."/>
            <person name="Riedel T."/>
            <person name="Sproeer C."/>
            <person name="Overmann J."/>
        </authorList>
    </citation>
    <scope>NUCLEOTIDE SEQUENCE [LARGE SCALE GENOMIC DNA]</scope>
    <source>
        <strain evidence="4">DSM 100886 HEG_-6_39</strain>
    </source>
</reference>
<organism evidence="3 4">
    <name type="scientific">Luteitalea pratensis</name>
    <dbReference type="NCBI Taxonomy" id="1855912"/>
    <lineage>
        <taxon>Bacteria</taxon>
        <taxon>Pseudomonadati</taxon>
        <taxon>Acidobacteriota</taxon>
        <taxon>Vicinamibacteria</taxon>
        <taxon>Vicinamibacterales</taxon>
        <taxon>Vicinamibacteraceae</taxon>
        <taxon>Luteitalea</taxon>
    </lineage>
</organism>
<proteinExistence type="predicted"/>
<dbReference type="EMBL" id="CP015136">
    <property type="protein sequence ID" value="AMY11105.1"/>
    <property type="molecule type" value="Genomic_DNA"/>
</dbReference>
<evidence type="ECO:0000313" key="4">
    <source>
        <dbReference type="Proteomes" id="UP000076079"/>
    </source>
</evidence>
<evidence type="ECO:0000313" key="3">
    <source>
        <dbReference type="EMBL" id="AMY11105.1"/>
    </source>
</evidence>
<keyword evidence="2" id="KW-0732">Signal</keyword>
<feature type="signal peptide" evidence="2">
    <location>
        <begin position="1"/>
        <end position="27"/>
    </location>
</feature>
<feature type="chain" id="PRO_5007511838" evidence="2">
    <location>
        <begin position="28"/>
        <end position="427"/>
    </location>
</feature>
<gene>
    <name evidence="3" type="ORF">LuPra_04350</name>
</gene>
<reference evidence="3 4" key="1">
    <citation type="journal article" date="2016" name="Genome Announc.">
        <title>First Complete Genome Sequence of a Subdivision 6 Acidobacterium Strain.</title>
        <authorList>
            <person name="Huang S."/>
            <person name="Vieira S."/>
            <person name="Bunk B."/>
            <person name="Riedel T."/>
            <person name="Sproer C."/>
            <person name="Overmann J."/>
        </authorList>
    </citation>
    <scope>NUCLEOTIDE SEQUENCE [LARGE SCALE GENOMIC DNA]</scope>
    <source>
        <strain evidence="4">DSM 100886 HEG_-6_39</strain>
    </source>
</reference>
<dbReference type="KEGG" id="abac:LuPra_04350"/>
<feature type="region of interest" description="Disordered" evidence="1">
    <location>
        <begin position="154"/>
        <end position="178"/>
    </location>
</feature>
<evidence type="ECO:0000256" key="1">
    <source>
        <dbReference type="SAM" id="MobiDB-lite"/>
    </source>
</evidence>
<protein>
    <submittedName>
        <fullName evidence="3">Uncharacterized protein</fullName>
    </submittedName>
</protein>
<name>A0A143PR80_LUTPR</name>
<keyword evidence="4" id="KW-1185">Reference proteome</keyword>
<dbReference type="AlphaFoldDB" id="A0A143PR80"/>
<dbReference type="Proteomes" id="UP000076079">
    <property type="component" value="Chromosome"/>
</dbReference>
<evidence type="ECO:0000256" key="2">
    <source>
        <dbReference type="SAM" id="SignalP"/>
    </source>
</evidence>
<sequence length="427" mass="44343" precursor="true">MPPMCHPLRSTTLAAVPLGGSAFGLCAASLLVASAVLTAQPASDEPAPTVTASKVLTAAQLKGAHHQVAAAVSTPGFFHEFTVTSEYGTFKAVGRLELDRVVREINGIHELSQVSKSDIFIEAAGQSLVNVGKGAANAVVNPVDTAKGVGGGLKRMGTNLGRRSKRAADEALDEDPELSEEEKAAQGSGTTNAAYGVLGVNSAVRRWAAKVGVDPYTTNSTLKSALEGVAKVDAAGSLTTKFVVPIPPLVGSAATVGNLVWTTDPESLRKMNEGRAKALGVSDTAAKAFFLNNRLTLTMQTRVLAALDAVKPANAADYITTITGATSVREALFFVHSVEMLQALHTKSPVKSILTDSKALVAVTSAKAGVVLLPVDWLRETKSAVATMTEISARAKRELGATSLRVETEATVTPRARAAFAAAGWTF</sequence>
<accession>A0A143PR80</accession>